<accession>A0A934HXP8</accession>
<gene>
    <name evidence="2" type="ORF">JDV75_01780</name>
</gene>
<keyword evidence="3" id="KW-1185">Reference proteome</keyword>
<evidence type="ECO:0000259" key="1">
    <source>
        <dbReference type="Pfam" id="PF09012"/>
    </source>
</evidence>
<name>A0A934HXP8_9CORY</name>
<dbReference type="InterPro" id="IPR036390">
    <property type="entry name" value="WH_DNA-bd_sf"/>
</dbReference>
<comment type="caution">
    <text evidence="2">The sequence shown here is derived from an EMBL/GenBank/DDBJ whole genome shotgun (WGS) entry which is preliminary data.</text>
</comment>
<proteinExistence type="predicted"/>
<dbReference type="EMBL" id="JAEIOS010000009">
    <property type="protein sequence ID" value="MBI8988497.1"/>
    <property type="molecule type" value="Genomic_DNA"/>
</dbReference>
<dbReference type="AlphaFoldDB" id="A0A934HXP8"/>
<dbReference type="RefSeq" id="WP_198737532.1">
    <property type="nucleotide sequence ID" value="NZ_JAEIOS010000009.1"/>
</dbReference>
<dbReference type="Gene3D" id="1.10.10.10">
    <property type="entry name" value="Winged helix-like DNA-binding domain superfamily/Winged helix DNA-binding domain"/>
    <property type="match status" value="1"/>
</dbReference>
<sequence>MTSVSEAIVRGAVNRSAIVRQTGLDPDLVDAAIERLERMGRLSRAPLGALCSGGGCSCCPAAGAGGGCASGGGTPGPVALVLRRPVTDPVIG</sequence>
<dbReference type="InterPro" id="IPR015102">
    <property type="entry name" value="Tscrpt_reg_HTH_FeoC"/>
</dbReference>
<dbReference type="Proteomes" id="UP000645966">
    <property type="component" value="Unassembled WGS sequence"/>
</dbReference>
<feature type="domain" description="Transcriptional regulator HTH-type FeoC" evidence="1">
    <location>
        <begin position="10"/>
        <end position="60"/>
    </location>
</feature>
<protein>
    <recommendedName>
        <fullName evidence="1">Transcriptional regulator HTH-type FeoC domain-containing protein</fullName>
    </recommendedName>
</protein>
<reference evidence="2" key="1">
    <citation type="submission" date="2020-12" db="EMBL/GenBank/DDBJ databases">
        <title>Genome public.</title>
        <authorList>
            <person name="Sun Q."/>
        </authorList>
    </citation>
    <scope>NUCLEOTIDE SEQUENCE</scope>
    <source>
        <strain evidence="2">CCM 8863</strain>
    </source>
</reference>
<dbReference type="Pfam" id="PF09012">
    <property type="entry name" value="FeoC"/>
    <property type="match status" value="1"/>
</dbReference>
<dbReference type="InterPro" id="IPR036388">
    <property type="entry name" value="WH-like_DNA-bd_sf"/>
</dbReference>
<organism evidence="2 3">
    <name type="scientific">Corynebacterium meridianum</name>
    <dbReference type="NCBI Taxonomy" id="2765363"/>
    <lineage>
        <taxon>Bacteria</taxon>
        <taxon>Bacillati</taxon>
        <taxon>Actinomycetota</taxon>
        <taxon>Actinomycetes</taxon>
        <taxon>Mycobacteriales</taxon>
        <taxon>Corynebacteriaceae</taxon>
        <taxon>Corynebacterium</taxon>
    </lineage>
</organism>
<evidence type="ECO:0000313" key="3">
    <source>
        <dbReference type="Proteomes" id="UP000645966"/>
    </source>
</evidence>
<dbReference type="SUPFAM" id="SSF46785">
    <property type="entry name" value="Winged helix' DNA-binding domain"/>
    <property type="match status" value="1"/>
</dbReference>
<evidence type="ECO:0000313" key="2">
    <source>
        <dbReference type="EMBL" id="MBI8988497.1"/>
    </source>
</evidence>